<comment type="caution">
    <text evidence="1">The sequence shown here is derived from an EMBL/GenBank/DDBJ whole genome shotgun (WGS) entry which is preliminary data.</text>
</comment>
<sequence length="182" mass="20633">MSCSSAEDALKIEERLKIRGLILKSRKSLRTQNKHIADGLDWSRERAKVCYRRRARNDLECHPVLEVTTELYKRLKAAYVYVGLQRRPVWDQSPLAQCSHCLGYGHSRRCKEASEKCAHCGGPRGTVSRRRLDSTPAQNWPRDCPRKKTLATYPCGLFSPTCSAASSLRLSCSLRLIGGELR</sequence>
<protein>
    <submittedName>
        <fullName evidence="1">Uncharacterized protein</fullName>
    </submittedName>
</protein>
<proteinExistence type="predicted"/>
<evidence type="ECO:0000313" key="1">
    <source>
        <dbReference type="EMBL" id="GBP96831.1"/>
    </source>
</evidence>
<dbReference type="Proteomes" id="UP000299102">
    <property type="component" value="Unassembled WGS sequence"/>
</dbReference>
<dbReference type="AlphaFoldDB" id="A0A4C2A7J6"/>
<reference evidence="1 2" key="1">
    <citation type="journal article" date="2019" name="Commun. Biol.">
        <title>The bagworm genome reveals a unique fibroin gene that provides high tensile strength.</title>
        <authorList>
            <person name="Kono N."/>
            <person name="Nakamura H."/>
            <person name="Ohtoshi R."/>
            <person name="Tomita M."/>
            <person name="Numata K."/>
            <person name="Arakawa K."/>
        </authorList>
    </citation>
    <scope>NUCLEOTIDE SEQUENCE [LARGE SCALE GENOMIC DNA]</scope>
</reference>
<gene>
    <name evidence="1" type="ORF">EVAR_85588_1</name>
</gene>
<organism evidence="1 2">
    <name type="scientific">Eumeta variegata</name>
    <name type="common">Bagworm moth</name>
    <name type="synonym">Eumeta japonica</name>
    <dbReference type="NCBI Taxonomy" id="151549"/>
    <lineage>
        <taxon>Eukaryota</taxon>
        <taxon>Metazoa</taxon>
        <taxon>Ecdysozoa</taxon>
        <taxon>Arthropoda</taxon>
        <taxon>Hexapoda</taxon>
        <taxon>Insecta</taxon>
        <taxon>Pterygota</taxon>
        <taxon>Neoptera</taxon>
        <taxon>Endopterygota</taxon>
        <taxon>Lepidoptera</taxon>
        <taxon>Glossata</taxon>
        <taxon>Ditrysia</taxon>
        <taxon>Tineoidea</taxon>
        <taxon>Psychidae</taxon>
        <taxon>Oiketicinae</taxon>
        <taxon>Eumeta</taxon>
    </lineage>
</organism>
<evidence type="ECO:0000313" key="2">
    <source>
        <dbReference type="Proteomes" id="UP000299102"/>
    </source>
</evidence>
<accession>A0A4C2A7J6</accession>
<dbReference type="OrthoDB" id="10022108at2759"/>
<name>A0A4C2A7J6_EUMVA</name>
<dbReference type="EMBL" id="BGZK01002837">
    <property type="protein sequence ID" value="GBP96831.1"/>
    <property type="molecule type" value="Genomic_DNA"/>
</dbReference>
<keyword evidence="2" id="KW-1185">Reference proteome</keyword>